<accession>A0ABM3KYJ6</accession>
<dbReference type="GeneID" id="127150081"/>
<reference evidence="9 10" key="1">
    <citation type="submission" date="2025-05" db="UniProtKB">
        <authorList>
            <consortium name="RefSeq"/>
        </authorList>
    </citation>
    <scope>IDENTIFICATION</scope>
    <source>
        <tissue evidence="9 10">Stem</tissue>
    </source>
</reference>
<dbReference type="InterPro" id="IPR004579">
    <property type="entry name" value="ERCC1/RAD10/SWI10"/>
</dbReference>
<dbReference type="InterPro" id="IPR047260">
    <property type="entry name" value="ERCC1-like_central_dom"/>
</dbReference>
<evidence type="ECO:0000313" key="9">
    <source>
        <dbReference type="RefSeq" id="XP_050942853.1"/>
    </source>
</evidence>
<keyword evidence="4" id="KW-0238">DNA-binding</keyword>
<evidence type="ECO:0000256" key="5">
    <source>
        <dbReference type="ARBA" id="ARBA00023204"/>
    </source>
</evidence>
<dbReference type="RefSeq" id="XP_050942854.1">
    <property type="nucleotide sequence ID" value="XM_051086897.1"/>
</dbReference>
<evidence type="ECO:0000256" key="2">
    <source>
        <dbReference type="ARBA" id="ARBA00008283"/>
    </source>
</evidence>
<evidence type="ECO:0000256" key="1">
    <source>
        <dbReference type="ARBA" id="ARBA00004123"/>
    </source>
</evidence>
<dbReference type="Proteomes" id="UP001652600">
    <property type="component" value="Chromosome 6"/>
</dbReference>
<evidence type="ECO:0000313" key="8">
    <source>
        <dbReference type="Proteomes" id="UP001652600"/>
    </source>
</evidence>
<name>A0ABM3KYJ6_CUCME</name>
<dbReference type="InterPro" id="IPR011335">
    <property type="entry name" value="Restrct_endonuc-II-like"/>
</dbReference>
<evidence type="ECO:0000256" key="3">
    <source>
        <dbReference type="ARBA" id="ARBA00022763"/>
    </source>
</evidence>
<sequence>MSVSSSVSRNAILVSNRQKENPLLKHIRNVRWVFADVVPDYLLGQSSCALYLRISMPVDIFKTLQWTRKKDYTKVSVLDHWVLIEGFHTCVGSGGERQTPEW</sequence>
<keyword evidence="6" id="KW-0539">Nucleus</keyword>
<organism evidence="8 10">
    <name type="scientific">Cucumis melo</name>
    <name type="common">Muskmelon</name>
    <dbReference type="NCBI Taxonomy" id="3656"/>
    <lineage>
        <taxon>Eukaryota</taxon>
        <taxon>Viridiplantae</taxon>
        <taxon>Streptophyta</taxon>
        <taxon>Embryophyta</taxon>
        <taxon>Tracheophyta</taxon>
        <taxon>Spermatophyta</taxon>
        <taxon>Magnoliopsida</taxon>
        <taxon>eudicotyledons</taxon>
        <taxon>Gunneridae</taxon>
        <taxon>Pentapetalae</taxon>
        <taxon>rosids</taxon>
        <taxon>fabids</taxon>
        <taxon>Cucurbitales</taxon>
        <taxon>Cucurbitaceae</taxon>
        <taxon>Benincaseae</taxon>
        <taxon>Cucumis</taxon>
    </lineage>
</organism>
<dbReference type="PANTHER" id="PTHR12749:SF0">
    <property type="entry name" value="DNA EXCISION REPAIR PROTEIN ERCC-1"/>
    <property type="match status" value="1"/>
</dbReference>
<dbReference type="SUPFAM" id="SSF52980">
    <property type="entry name" value="Restriction endonuclease-like"/>
    <property type="match status" value="1"/>
</dbReference>
<dbReference type="Pfam" id="PF03834">
    <property type="entry name" value="Rad10"/>
    <property type="match status" value="1"/>
</dbReference>
<feature type="domain" description="ERCC1-like central" evidence="7">
    <location>
        <begin position="12"/>
        <end position="54"/>
    </location>
</feature>
<dbReference type="RefSeq" id="XP_050942853.1">
    <property type="nucleotide sequence ID" value="XM_051086896.1"/>
</dbReference>
<evidence type="ECO:0000259" key="7">
    <source>
        <dbReference type="Pfam" id="PF03834"/>
    </source>
</evidence>
<evidence type="ECO:0000256" key="6">
    <source>
        <dbReference type="ARBA" id="ARBA00023242"/>
    </source>
</evidence>
<gene>
    <name evidence="9 10" type="primary">LOC127150081</name>
</gene>
<evidence type="ECO:0000313" key="10">
    <source>
        <dbReference type="RefSeq" id="XP_050942854.1"/>
    </source>
</evidence>
<protein>
    <submittedName>
        <fullName evidence="9 10">DNA excision repair protein ERCC-1-like isoform X1</fullName>
    </submittedName>
</protein>
<comment type="subcellular location">
    <subcellularLocation>
        <location evidence="1">Nucleus</location>
    </subcellularLocation>
</comment>
<proteinExistence type="inferred from homology"/>
<keyword evidence="5" id="KW-0234">DNA repair</keyword>
<dbReference type="PANTHER" id="PTHR12749">
    <property type="entry name" value="EXCISION REPAIR CROSS-COMPLEMENTING 1 ERCC1"/>
    <property type="match status" value="1"/>
</dbReference>
<evidence type="ECO:0000256" key="4">
    <source>
        <dbReference type="ARBA" id="ARBA00023125"/>
    </source>
</evidence>
<dbReference type="Gene3D" id="3.40.50.10130">
    <property type="match status" value="1"/>
</dbReference>
<keyword evidence="3" id="KW-0227">DNA damage</keyword>
<comment type="similarity">
    <text evidence="2">Belongs to the ERCC1/RAD10/SWI10 family.</text>
</comment>
<keyword evidence="8" id="KW-1185">Reference proteome</keyword>